<comment type="pathway">
    <text evidence="1 7">Cell wall biogenesis; peptidoglycan biosynthesis.</text>
</comment>
<dbReference type="Pfam" id="PF03734">
    <property type="entry name" value="YkuD"/>
    <property type="match status" value="1"/>
</dbReference>
<dbReference type="PANTHER" id="PTHR41533">
    <property type="entry name" value="L,D-TRANSPEPTIDASE HI_1667-RELATED"/>
    <property type="match status" value="1"/>
</dbReference>
<keyword evidence="5 7" id="KW-0573">Peptidoglycan synthesis</keyword>
<dbReference type="InterPro" id="IPR052905">
    <property type="entry name" value="LD-transpeptidase_YkuD-like"/>
</dbReference>
<evidence type="ECO:0000313" key="9">
    <source>
        <dbReference type="EMBL" id="KKW90803.1"/>
    </source>
</evidence>
<comment type="similarity">
    <text evidence="2">Belongs to the YkuD family.</text>
</comment>
<dbReference type="GO" id="GO:0071555">
    <property type="term" value="P:cell wall organization"/>
    <property type="evidence" value="ECO:0007669"/>
    <property type="project" value="UniProtKB-UniRule"/>
</dbReference>
<dbReference type="Gene3D" id="2.40.440.10">
    <property type="entry name" value="L,D-transpeptidase catalytic domain-like"/>
    <property type="match status" value="1"/>
</dbReference>
<feature type="active site" description="Nucleophile" evidence="7">
    <location>
        <position position="396"/>
    </location>
</feature>
<dbReference type="Pfam" id="PF01471">
    <property type="entry name" value="PG_binding_1"/>
    <property type="match status" value="1"/>
</dbReference>
<proteinExistence type="inferred from homology"/>
<dbReference type="Pfam" id="PF20142">
    <property type="entry name" value="Scaffold"/>
    <property type="match status" value="1"/>
</dbReference>
<evidence type="ECO:0000256" key="6">
    <source>
        <dbReference type="ARBA" id="ARBA00023316"/>
    </source>
</evidence>
<dbReference type="SUPFAM" id="SSF47090">
    <property type="entry name" value="PGBD-like"/>
    <property type="match status" value="1"/>
</dbReference>
<keyword evidence="10" id="KW-1185">Reference proteome</keyword>
<evidence type="ECO:0000256" key="1">
    <source>
        <dbReference type="ARBA" id="ARBA00004752"/>
    </source>
</evidence>
<dbReference type="PANTHER" id="PTHR41533:SF2">
    <property type="entry name" value="BLR7131 PROTEIN"/>
    <property type="match status" value="1"/>
</dbReference>
<dbReference type="EMBL" id="LBIC01000009">
    <property type="protein sequence ID" value="KKW90803.1"/>
    <property type="molecule type" value="Genomic_DNA"/>
</dbReference>
<dbReference type="InterPro" id="IPR038063">
    <property type="entry name" value="Transpep_catalytic_dom"/>
</dbReference>
<accession>A0A0M3ALH8</accession>
<dbReference type="InterPro" id="IPR005490">
    <property type="entry name" value="LD_TPept_cat_dom"/>
</dbReference>
<sequence length="489" mass="53577">MEPPASAIMVPVSGEELRGAARDEAVRSFYEAAGWRACWSAAAERELLETLDRRARHGLDRIDFGARPSSSDSALERELKLTRLALAYASALAYGAVDPSSLHEIYTLPRPAEDVPGELAQAMAEGRAGLWFASLAPDTEEYRHFSTAYLDYSAKAREEARDQLPDGGVIHVGDHDSRIVAIAAQLADNGYLTSEDRLVTERATTGGRAIYTASMKSAVERLQGDYGIAADGVIGPDTFSVLNLRAPDRARALAVAMERRRWMPRSKPATRIDVNIAAARLQYIRDDVVVDERRVVAGRPDRPTPLLSSPIFRLVANPTWTVPKSIQNTELAQVDAAYLQRNNMVLRAGWIVQGAGPGNALGQVKFDMRNGQAIYLHDTSAPALFDRSERHLSHGCVRVEDALGFAQMLASDEGILEQWLTAREVGQEQFVALPREIPVRLLYRSVLVRPSGDIAFRADPYGWSEAVARHLGFTGNGRKSQPAAIDLGP</sequence>
<dbReference type="InterPro" id="IPR036366">
    <property type="entry name" value="PGBDSf"/>
</dbReference>
<dbReference type="PATRIC" id="fig|56193.3.peg.3967"/>
<name>A0A0M3ALH8_9SPHN</name>
<dbReference type="CDD" id="cd16913">
    <property type="entry name" value="YkuD_like"/>
    <property type="match status" value="1"/>
</dbReference>
<dbReference type="STRING" id="56193.YP76_18865"/>
<dbReference type="Proteomes" id="UP000033874">
    <property type="component" value="Unassembled WGS sequence"/>
</dbReference>
<dbReference type="InterPro" id="IPR036365">
    <property type="entry name" value="PGBD-like_sf"/>
</dbReference>
<evidence type="ECO:0000256" key="7">
    <source>
        <dbReference type="PROSITE-ProRule" id="PRU01373"/>
    </source>
</evidence>
<dbReference type="AlphaFoldDB" id="A0A0M3ALH8"/>
<protein>
    <submittedName>
        <fullName evidence="9">Peptidoglycan-binding protein</fullName>
    </submittedName>
</protein>
<dbReference type="SUPFAM" id="SSF141523">
    <property type="entry name" value="L,D-transpeptidase catalytic domain-like"/>
    <property type="match status" value="1"/>
</dbReference>
<dbReference type="GO" id="GO:0008360">
    <property type="term" value="P:regulation of cell shape"/>
    <property type="evidence" value="ECO:0007669"/>
    <property type="project" value="UniProtKB-UniRule"/>
</dbReference>
<organism evidence="9 10">
    <name type="scientific">Sphingobium chungbukense</name>
    <dbReference type="NCBI Taxonomy" id="56193"/>
    <lineage>
        <taxon>Bacteria</taxon>
        <taxon>Pseudomonadati</taxon>
        <taxon>Pseudomonadota</taxon>
        <taxon>Alphaproteobacteria</taxon>
        <taxon>Sphingomonadales</taxon>
        <taxon>Sphingomonadaceae</taxon>
        <taxon>Sphingobium</taxon>
    </lineage>
</organism>
<keyword evidence="6 7" id="KW-0961">Cell wall biogenesis/degradation</keyword>
<dbReference type="UniPathway" id="UPA00219"/>
<dbReference type="InterPro" id="IPR045380">
    <property type="entry name" value="LD_TPept_scaffold_dom"/>
</dbReference>
<dbReference type="GO" id="GO:0004180">
    <property type="term" value="F:carboxypeptidase activity"/>
    <property type="evidence" value="ECO:0007669"/>
    <property type="project" value="UniProtKB-ARBA"/>
</dbReference>
<feature type="domain" description="L,D-TPase catalytic" evidence="8">
    <location>
        <begin position="270"/>
        <end position="418"/>
    </location>
</feature>
<evidence type="ECO:0000256" key="3">
    <source>
        <dbReference type="ARBA" id="ARBA00022679"/>
    </source>
</evidence>
<evidence type="ECO:0000259" key="8">
    <source>
        <dbReference type="PROSITE" id="PS52029"/>
    </source>
</evidence>
<reference evidence="9 10" key="1">
    <citation type="submission" date="2015-04" db="EMBL/GenBank/DDBJ databases">
        <title>Genome sequence of aromatic hydrocarbons-degrading Sphingobium chungbukense DJ77.</title>
        <authorList>
            <person name="Kim Y.-C."/>
            <person name="Chae J.-C."/>
        </authorList>
    </citation>
    <scope>NUCLEOTIDE SEQUENCE [LARGE SCALE GENOMIC DNA]</scope>
    <source>
        <strain evidence="9 10">DJ77</strain>
    </source>
</reference>
<dbReference type="GO" id="GO:0009252">
    <property type="term" value="P:peptidoglycan biosynthetic process"/>
    <property type="evidence" value="ECO:0007669"/>
    <property type="project" value="UniProtKB-UniPathway"/>
</dbReference>
<evidence type="ECO:0000313" key="10">
    <source>
        <dbReference type="Proteomes" id="UP000033874"/>
    </source>
</evidence>
<dbReference type="Gene3D" id="1.10.101.10">
    <property type="entry name" value="PGBD-like superfamily/PGBD"/>
    <property type="match status" value="1"/>
</dbReference>
<dbReference type="InterPro" id="IPR002477">
    <property type="entry name" value="Peptidoglycan-bd-like"/>
</dbReference>
<dbReference type="PROSITE" id="PS52029">
    <property type="entry name" value="LD_TPASE"/>
    <property type="match status" value="1"/>
</dbReference>
<evidence type="ECO:0000256" key="5">
    <source>
        <dbReference type="ARBA" id="ARBA00022984"/>
    </source>
</evidence>
<evidence type="ECO:0000256" key="2">
    <source>
        <dbReference type="ARBA" id="ARBA00005992"/>
    </source>
</evidence>
<comment type="caution">
    <text evidence="9">The sequence shown here is derived from an EMBL/GenBank/DDBJ whole genome shotgun (WGS) entry which is preliminary data.</text>
</comment>
<keyword evidence="4 7" id="KW-0133">Cell shape</keyword>
<dbReference type="GO" id="GO:0016740">
    <property type="term" value="F:transferase activity"/>
    <property type="evidence" value="ECO:0007669"/>
    <property type="project" value="UniProtKB-KW"/>
</dbReference>
<feature type="active site" description="Proton donor/acceptor" evidence="7">
    <location>
        <position position="377"/>
    </location>
</feature>
<gene>
    <name evidence="9" type="ORF">YP76_18865</name>
</gene>
<evidence type="ECO:0000256" key="4">
    <source>
        <dbReference type="ARBA" id="ARBA00022960"/>
    </source>
</evidence>
<keyword evidence="3" id="KW-0808">Transferase</keyword>